<keyword evidence="3" id="KW-1185">Reference proteome</keyword>
<organism evidence="2 3">
    <name type="scientific">Pristionchus pacificus</name>
    <name type="common">Parasitic nematode worm</name>
    <dbReference type="NCBI Taxonomy" id="54126"/>
    <lineage>
        <taxon>Eukaryota</taxon>
        <taxon>Metazoa</taxon>
        <taxon>Ecdysozoa</taxon>
        <taxon>Nematoda</taxon>
        <taxon>Chromadorea</taxon>
        <taxon>Rhabditida</taxon>
        <taxon>Rhabditina</taxon>
        <taxon>Diplogasteromorpha</taxon>
        <taxon>Diplogasteroidea</taxon>
        <taxon>Neodiplogasteridae</taxon>
        <taxon>Pristionchus</taxon>
    </lineage>
</organism>
<reference evidence="3" key="1">
    <citation type="journal article" date="2008" name="Nat. Genet.">
        <title>The Pristionchus pacificus genome provides a unique perspective on nematode lifestyle and parasitism.</title>
        <authorList>
            <person name="Dieterich C."/>
            <person name="Clifton S.W."/>
            <person name="Schuster L.N."/>
            <person name="Chinwalla A."/>
            <person name="Delehaunty K."/>
            <person name="Dinkelacker I."/>
            <person name="Fulton L."/>
            <person name="Fulton R."/>
            <person name="Godfrey J."/>
            <person name="Minx P."/>
            <person name="Mitreva M."/>
            <person name="Roeseler W."/>
            <person name="Tian H."/>
            <person name="Witte H."/>
            <person name="Yang S.P."/>
            <person name="Wilson R.K."/>
            <person name="Sommer R.J."/>
        </authorList>
    </citation>
    <scope>NUCLEOTIDE SEQUENCE [LARGE SCALE GENOMIC DNA]</scope>
    <source>
        <strain evidence="3">PS312</strain>
    </source>
</reference>
<sequence length="135" mass="15917">MFPHSKNLFHTEEEQRQYDELRRRFEDERFWSDIDFDAVLPLEGEPIENLGEYQVETEIDSTEMDKYLPLEQRDSKRKFTRHDSSDEDTRDSKGEEPKKKIHHKSESDDDEGPHYQSTLGLGGTASSRQVPVDSR</sequence>
<dbReference type="Proteomes" id="UP000005239">
    <property type="component" value="Unassembled WGS sequence"/>
</dbReference>
<evidence type="ECO:0000256" key="1">
    <source>
        <dbReference type="SAM" id="MobiDB-lite"/>
    </source>
</evidence>
<evidence type="ECO:0000313" key="2">
    <source>
        <dbReference type="EnsemblMetazoa" id="PPA38852.1"/>
    </source>
</evidence>
<dbReference type="AlphaFoldDB" id="A0A2A6CYU8"/>
<name>A0A2A6CYU8_PRIPA</name>
<gene>
    <name evidence="2" type="primary">WBGene00277221</name>
</gene>
<feature type="compositionally biased region" description="Basic and acidic residues" evidence="1">
    <location>
        <begin position="63"/>
        <end position="74"/>
    </location>
</feature>
<proteinExistence type="predicted"/>
<dbReference type="EnsemblMetazoa" id="PPA38852.1">
    <property type="protein sequence ID" value="PPA38852.1"/>
    <property type="gene ID" value="WBGene00277221"/>
</dbReference>
<reference evidence="2" key="2">
    <citation type="submission" date="2022-06" db="UniProtKB">
        <authorList>
            <consortium name="EnsemblMetazoa"/>
        </authorList>
    </citation>
    <scope>IDENTIFICATION</scope>
    <source>
        <strain evidence="2">PS312</strain>
    </source>
</reference>
<accession>A0A2A6CYU8</accession>
<feature type="region of interest" description="Disordered" evidence="1">
    <location>
        <begin position="58"/>
        <end position="135"/>
    </location>
</feature>
<evidence type="ECO:0000313" key="3">
    <source>
        <dbReference type="Proteomes" id="UP000005239"/>
    </source>
</evidence>
<accession>A0A8R1UU75</accession>
<protein>
    <submittedName>
        <fullName evidence="2">Uncharacterized protein</fullName>
    </submittedName>
</protein>
<feature type="compositionally biased region" description="Polar residues" evidence="1">
    <location>
        <begin position="115"/>
        <end position="129"/>
    </location>
</feature>